<feature type="transmembrane region" description="Helical" evidence="12">
    <location>
        <begin position="78"/>
        <end position="98"/>
    </location>
</feature>
<dbReference type="InterPro" id="IPR036259">
    <property type="entry name" value="MFS_trans_sf"/>
</dbReference>
<gene>
    <name evidence="14" type="primary">proP_1</name>
    <name evidence="14" type="ORF">NCTC13652_00881</name>
</gene>
<keyword evidence="8 12" id="KW-0472">Membrane</keyword>
<evidence type="ECO:0000256" key="5">
    <source>
        <dbReference type="ARBA" id="ARBA00022692"/>
    </source>
</evidence>
<keyword evidence="7 12" id="KW-1133">Transmembrane helix</keyword>
<feature type="transmembrane region" description="Helical" evidence="12">
    <location>
        <begin position="427"/>
        <end position="446"/>
    </location>
</feature>
<feature type="transmembrane region" description="Helical" evidence="12">
    <location>
        <begin position="306"/>
        <end position="325"/>
    </location>
</feature>
<feature type="transmembrane region" description="Helical" evidence="12">
    <location>
        <begin position="365"/>
        <end position="386"/>
    </location>
</feature>
<dbReference type="RefSeq" id="WP_028702695.1">
    <property type="nucleotide sequence ID" value="NZ_LR134473.1"/>
</dbReference>
<dbReference type="InterPro" id="IPR051084">
    <property type="entry name" value="H+-coupled_symporters"/>
</dbReference>
<feature type="transmembrane region" description="Helical" evidence="12">
    <location>
        <begin position="175"/>
        <end position="198"/>
    </location>
</feature>
<evidence type="ECO:0000256" key="7">
    <source>
        <dbReference type="ARBA" id="ARBA00022989"/>
    </source>
</evidence>
<evidence type="ECO:0000259" key="13">
    <source>
        <dbReference type="PROSITE" id="PS50850"/>
    </source>
</evidence>
<dbReference type="PROSITE" id="PS50850">
    <property type="entry name" value="MFS"/>
    <property type="match status" value="1"/>
</dbReference>
<comment type="function">
    <text evidence="9">May be a proton symporter involved in the uptake of osmolytes such as proline and glycine betaine.</text>
</comment>
<dbReference type="EMBL" id="LR134473">
    <property type="protein sequence ID" value="VEI02700.1"/>
    <property type="molecule type" value="Genomic_DNA"/>
</dbReference>
<evidence type="ECO:0000256" key="10">
    <source>
        <dbReference type="ARBA" id="ARBA00039918"/>
    </source>
</evidence>
<proteinExistence type="inferred from homology"/>
<feature type="transmembrane region" description="Helical" evidence="12">
    <location>
        <begin position="337"/>
        <end position="359"/>
    </location>
</feature>
<comment type="similarity">
    <text evidence="2">Belongs to the major facilitator superfamily. Metabolite:H+ Symporter (MHS) family (TC 2.A.1.6) family.</text>
</comment>
<dbReference type="PROSITE" id="PS00216">
    <property type="entry name" value="SUGAR_TRANSPORT_1"/>
    <property type="match status" value="1"/>
</dbReference>
<dbReference type="GO" id="GO:0005886">
    <property type="term" value="C:plasma membrane"/>
    <property type="evidence" value="ECO:0007669"/>
    <property type="project" value="UniProtKB-SubCell"/>
</dbReference>
<evidence type="ECO:0000256" key="1">
    <source>
        <dbReference type="ARBA" id="ARBA00004651"/>
    </source>
</evidence>
<feature type="transmembrane region" description="Helical" evidence="12">
    <location>
        <begin position="210"/>
        <end position="229"/>
    </location>
</feature>
<feature type="transmembrane region" description="Helical" evidence="12">
    <location>
        <begin position="110"/>
        <end position="128"/>
    </location>
</feature>
<keyword evidence="6" id="KW-0769">Symport</keyword>
<name>A0A448NXM4_9ACTN</name>
<evidence type="ECO:0000313" key="15">
    <source>
        <dbReference type="Proteomes" id="UP000277858"/>
    </source>
</evidence>
<dbReference type="AlphaFoldDB" id="A0A448NXM4"/>
<dbReference type="FunFam" id="1.20.1250.20:FF:000001">
    <property type="entry name" value="Dicarboxylate MFS transporter"/>
    <property type="match status" value="1"/>
</dbReference>
<comment type="subcellular location">
    <subcellularLocation>
        <location evidence="1">Cell membrane</location>
        <topology evidence="1">Multi-pass membrane protein</topology>
    </subcellularLocation>
</comment>
<evidence type="ECO:0000256" key="9">
    <source>
        <dbReference type="ARBA" id="ARBA00037295"/>
    </source>
</evidence>
<protein>
    <recommendedName>
        <fullName evidence="10">Putative proline/betaine transporter</fullName>
    </recommendedName>
</protein>
<keyword evidence="4" id="KW-1003">Cell membrane</keyword>
<evidence type="ECO:0000256" key="11">
    <source>
        <dbReference type="SAM" id="MobiDB-lite"/>
    </source>
</evidence>
<evidence type="ECO:0000256" key="12">
    <source>
        <dbReference type="SAM" id="Phobius"/>
    </source>
</evidence>
<sequence length="505" mass="53884">MGTTDDSGVAAQPGQTGGRRRLEVSDVTVVRPEVLRRTLAGTIVGNLMEWYDIGVYGYLAVIIGRMFLPGGSTTAQNLFSLGVFAVTFIARPLGGVVLGQFGDRMGRQKVLAFTLLMMASATFLIGILPDYAKIGFWAPILLIVLKLLQGFSTGGEYAGATTFLTEFAPDRRRGFLASLLDVGSYLGFASGAAVVSILQLTLSPSFMEGWGWRIPFMLALPFGVVALYFRSRIEETPAFQEAQKLQESEAATGPRSVRSLIGAFWREILVAITLVAAANTAGYALTSYMPTYLTSTLGYDETHGNLLTLPVLVVMSLCIPLAGALSDRIGRRTVLRIASVGGVVLAIPAFLLMMHGVIWSTLLGLFVLSVPVALYVSNLASCLPALFPTSSRYGGMGISYNVAAALFSGTAPFIMEALVAITGEPLAPAFWVILTSIAGFIAIFFLPESARRPLPAAMPAVSTPAEAQALVDGQDDNPDLDVDELFRRFDEERDVTTSGSASGSR</sequence>
<reference evidence="14 15" key="1">
    <citation type="submission" date="2018-12" db="EMBL/GenBank/DDBJ databases">
        <authorList>
            <consortium name="Pathogen Informatics"/>
        </authorList>
    </citation>
    <scope>NUCLEOTIDE SEQUENCE [LARGE SCALE GENOMIC DNA]</scope>
    <source>
        <strain evidence="14 15">NCTC13652</strain>
    </source>
</reference>
<evidence type="ECO:0000256" key="6">
    <source>
        <dbReference type="ARBA" id="ARBA00022847"/>
    </source>
</evidence>
<feature type="domain" description="Major facilitator superfamily (MFS) profile" evidence="13">
    <location>
        <begin position="38"/>
        <end position="450"/>
    </location>
</feature>
<dbReference type="STRING" id="1122997.GCA_000425285_00982"/>
<dbReference type="PROSITE" id="PS00217">
    <property type="entry name" value="SUGAR_TRANSPORT_2"/>
    <property type="match status" value="1"/>
</dbReference>
<dbReference type="OrthoDB" id="9066401at2"/>
<dbReference type="InterPro" id="IPR005828">
    <property type="entry name" value="MFS_sugar_transport-like"/>
</dbReference>
<dbReference type="Proteomes" id="UP000277858">
    <property type="component" value="Chromosome"/>
</dbReference>
<organism evidence="14 15">
    <name type="scientific">Acidipropionibacterium jensenii</name>
    <dbReference type="NCBI Taxonomy" id="1749"/>
    <lineage>
        <taxon>Bacteria</taxon>
        <taxon>Bacillati</taxon>
        <taxon>Actinomycetota</taxon>
        <taxon>Actinomycetes</taxon>
        <taxon>Propionibacteriales</taxon>
        <taxon>Propionibacteriaceae</taxon>
        <taxon>Acidipropionibacterium</taxon>
    </lineage>
</organism>
<feature type="transmembrane region" description="Helical" evidence="12">
    <location>
        <begin position="398"/>
        <end position="421"/>
    </location>
</feature>
<evidence type="ECO:0000256" key="4">
    <source>
        <dbReference type="ARBA" id="ARBA00022475"/>
    </source>
</evidence>
<feature type="transmembrane region" description="Helical" evidence="12">
    <location>
        <begin position="134"/>
        <end position="154"/>
    </location>
</feature>
<evidence type="ECO:0000256" key="3">
    <source>
        <dbReference type="ARBA" id="ARBA00022448"/>
    </source>
</evidence>
<dbReference type="Pfam" id="PF00083">
    <property type="entry name" value="Sugar_tr"/>
    <property type="match status" value="1"/>
</dbReference>
<evidence type="ECO:0000313" key="14">
    <source>
        <dbReference type="EMBL" id="VEI02700.1"/>
    </source>
</evidence>
<feature type="region of interest" description="Disordered" evidence="11">
    <location>
        <begin position="1"/>
        <end position="22"/>
    </location>
</feature>
<dbReference type="InterPro" id="IPR005829">
    <property type="entry name" value="Sugar_transporter_CS"/>
</dbReference>
<dbReference type="InterPro" id="IPR020846">
    <property type="entry name" value="MFS_dom"/>
</dbReference>
<accession>A0A448NXM4</accession>
<keyword evidence="5 12" id="KW-0812">Transmembrane</keyword>
<keyword evidence="3" id="KW-0813">Transport</keyword>
<dbReference type="GO" id="GO:0015293">
    <property type="term" value="F:symporter activity"/>
    <property type="evidence" value="ECO:0007669"/>
    <property type="project" value="UniProtKB-KW"/>
</dbReference>
<dbReference type="Gene3D" id="1.20.1250.20">
    <property type="entry name" value="MFS general substrate transporter like domains"/>
    <property type="match status" value="2"/>
</dbReference>
<evidence type="ECO:0000256" key="2">
    <source>
        <dbReference type="ARBA" id="ARBA00008240"/>
    </source>
</evidence>
<keyword evidence="15" id="KW-1185">Reference proteome</keyword>
<dbReference type="PANTHER" id="PTHR43528">
    <property type="entry name" value="ALPHA-KETOGLUTARATE PERMEASE"/>
    <property type="match status" value="1"/>
</dbReference>
<dbReference type="PANTHER" id="PTHR43528:SF1">
    <property type="entry name" value="ALPHA-KETOGLUTARATE PERMEASE"/>
    <property type="match status" value="1"/>
</dbReference>
<evidence type="ECO:0000256" key="8">
    <source>
        <dbReference type="ARBA" id="ARBA00023136"/>
    </source>
</evidence>
<feature type="transmembrane region" description="Helical" evidence="12">
    <location>
        <begin position="53"/>
        <end position="72"/>
    </location>
</feature>
<feature type="transmembrane region" description="Helical" evidence="12">
    <location>
        <begin position="268"/>
        <end position="286"/>
    </location>
</feature>
<dbReference type="SUPFAM" id="SSF103473">
    <property type="entry name" value="MFS general substrate transporter"/>
    <property type="match status" value="1"/>
</dbReference>